<protein>
    <submittedName>
        <fullName evidence="1">Uncharacterized protein</fullName>
    </submittedName>
</protein>
<dbReference type="GeneID" id="92038005"/>
<organism evidence="1 2">
    <name type="scientific">Apiospora hydei</name>
    <dbReference type="NCBI Taxonomy" id="1337664"/>
    <lineage>
        <taxon>Eukaryota</taxon>
        <taxon>Fungi</taxon>
        <taxon>Dikarya</taxon>
        <taxon>Ascomycota</taxon>
        <taxon>Pezizomycotina</taxon>
        <taxon>Sordariomycetes</taxon>
        <taxon>Xylariomycetidae</taxon>
        <taxon>Amphisphaeriales</taxon>
        <taxon>Apiosporaceae</taxon>
        <taxon>Apiospora</taxon>
    </lineage>
</organism>
<dbReference type="EMBL" id="JAQQWN010000002">
    <property type="protein sequence ID" value="KAK8093945.1"/>
    <property type="molecule type" value="Genomic_DNA"/>
</dbReference>
<evidence type="ECO:0000313" key="2">
    <source>
        <dbReference type="Proteomes" id="UP001433268"/>
    </source>
</evidence>
<accession>A0ABR1XBC6</accession>
<proteinExistence type="predicted"/>
<evidence type="ECO:0000313" key="1">
    <source>
        <dbReference type="EMBL" id="KAK8093945.1"/>
    </source>
</evidence>
<keyword evidence="2" id="KW-1185">Reference proteome</keyword>
<dbReference type="Proteomes" id="UP001433268">
    <property type="component" value="Unassembled WGS sequence"/>
</dbReference>
<name>A0ABR1XBC6_9PEZI</name>
<comment type="caution">
    <text evidence="1">The sequence shown here is derived from an EMBL/GenBank/DDBJ whole genome shotgun (WGS) entry which is preliminary data.</text>
</comment>
<dbReference type="RefSeq" id="XP_066674718.1">
    <property type="nucleotide sequence ID" value="XM_066804945.1"/>
</dbReference>
<reference evidence="1 2" key="1">
    <citation type="submission" date="2023-01" db="EMBL/GenBank/DDBJ databases">
        <title>Analysis of 21 Apiospora genomes using comparative genomics revels a genus with tremendous synthesis potential of carbohydrate active enzymes and secondary metabolites.</title>
        <authorList>
            <person name="Sorensen T."/>
        </authorList>
    </citation>
    <scope>NUCLEOTIDE SEQUENCE [LARGE SCALE GENOMIC DNA]</scope>
    <source>
        <strain evidence="1 2">CBS 114990</strain>
    </source>
</reference>
<sequence>MKVPSCTAGVGALTYQQHAAWCCGSSMPFCEEPPVGYRAKGYRHALKSVLLFTEPRETPSRPVSRRGRPNPQSAALLLPRGAGVGATAAHARDAGASRGFAAALVVVLLVARQGYFGHLRGFEAQTSSSSEYQAASWGKRGAGERSSVETFGDAAVSDVALQGLIEAFLFGP</sequence>
<gene>
    <name evidence="1" type="ORF">PG997_000630</name>
</gene>